<gene>
    <name evidence="1" type="ORF">KDK92_05475</name>
</gene>
<sequence length="227" mass="26936">MELKKSKKRCAICILIFGILCYLMGNVIRIKIVDKTSHKMDEMFSLISDNIIKDIEVIYDNERYGLNTYKVEFDYHGKGQDKLNEQEYMITWIYLENKNRKRNSEEAGERFCIEVPIEKSDEEEYTLDYSWMKEKREKITGEVELFSEIINNIENIFYKNIIGQDYDFNNDLKLKNKLKISMDEKMIEGVTMESEVIDGADKVKFIAEMYEKKDIGFSKVDIKINIQ</sequence>
<accession>A0A9J6NXF0</accession>
<keyword evidence="2" id="KW-1185">Reference proteome</keyword>
<comment type="caution">
    <text evidence="1">The sequence shown here is derived from an EMBL/GenBank/DDBJ whole genome shotgun (WGS) entry which is preliminary data.</text>
</comment>
<evidence type="ECO:0000313" key="2">
    <source>
        <dbReference type="Proteomes" id="UP001056429"/>
    </source>
</evidence>
<dbReference type="Proteomes" id="UP001056429">
    <property type="component" value="Unassembled WGS sequence"/>
</dbReference>
<protein>
    <submittedName>
        <fullName evidence="1">Uncharacterized protein</fullName>
    </submittedName>
</protein>
<organism evidence="1 2">
    <name type="scientific">Oceanirhabdus seepicola</name>
    <dbReference type="NCBI Taxonomy" id="2828781"/>
    <lineage>
        <taxon>Bacteria</taxon>
        <taxon>Bacillati</taxon>
        <taxon>Bacillota</taxon>
        <taxon>Clostridia</taxon>
        <taxon>Eubacteriales</taxon>
        <taxon>Clostridiaceae</taxon>
        <taxon>Oceanirhabdus</taxon>
    </lineage>
</organism>
<dbReference type="RefSeq" id="WP_250858109.1">
    <property type="nucleotide sequence ID" value="NZ_JAGSOJ010000001.1"/>
</dbReference>
<reference evidence="1" key="2">
    <citation type="submission" date="2021-04" db="EMBL/GenBank/DDBJ databases">
        <authorList>
            <person name="Dong X."/>
        </authorList>
    </citation>
    <scope>NUCLEOTIDE SEQUENCE</scope>
    <source>
        <strain evidence="1">ZWT</strain>
    </source>
</reference>
<name>A0A9J6NXF0_9CLOT</name>
<dbReference type="EMBL" id="JAGSOJ010000001">
    <property type="protein sequence ID" value="MCM1989183.1"/>
    <property type="molecule type" value="Genomic_DNA"/>
</dbReference>
<proteinExistence type="predicted"/>
<evidence type="ECO:0000313" key="1">
    <source>
        <dbReference type="EMBL" id="MCM1989183.1"/>
    </source>
</evidence>
<dbReference type="AlphaFoldDB" id="A0A9J6NXF0"/>
<reference evidence="1" key="1">
    <citation type="journal article" date="2021" name="mSystems">
        <title>Bacteria and Archaea Synergistically Convert Glycine Betaine to Biogenic Methane in the Formosa Cold Seep of the South China Sea.</title>
        <authorList>
            <person name="Li L."/>
            <person name="Zhang W."/>
            <person name="Zhang S."/>
            <person name="Song L."/>
            <person name="Sun Q."/>
            <person name="Zhang H."/>
            <person name="Xiang H."/>
            <person name="Dong X."/>
        </authorList>
    </citation>
    <scope>NUCLEOTIDE SEQUENCE</scope>
    <source>
        <strain evidence="1">ZWT</strain>
    </source>
</reference>